<dbReference type="InterPro" id="IPR050527">
    <property type="entry name" value="Snail/Krueppel_Znf"/>
</dbReference>
<dbReference type="Proteomes" id="UP001152799">
    <property type="component" value="Chromosome 6"/>
</dbReference>
<dbReference type="GO" id="GO:0000978">
    <property type="term" value="F:RNA polymerase II cis-regulatory region sequence-specific DNA binding"/>
    <property type="evidence" value="ECO:0007669"/>
    <property type="project" value="TreeGrafter"/>
</dbReference>
<feature type="domain" description="C2H2-type" evidence="11">
    <location>
        <begin position="198"/>
        <end position="226"/>
    </location>
</feature>
<dbReference type="PANTHER" id="PTHR24388:SF54">
    <property type="entry name" value="PROTEIN ESCARGOT"/>
    <property type="match status" value="1"/>
</dbReference>
<feature type="compositionally biased region" description="Basic and acidic residues" evidence="10">
    <location>
        <begin position="34"/>
        <end position="43"/>
    </location>
</feature>
<dbReference type="OrthoDB" id="3561125at2759"/>
<proteinExistence type="inferred from homology"/>
<evidence type="ECO:0000256" key="6">
    <source>
        <dbReference type="ARBA" id="ARBA00023125"/>
    </source>
</evidence>
<dbReference type="EMBL" id="OU892282">
    <property type="protein sequence ID" value="CAG9770752.1"/>
    <property type="molecule type" value="Genomic_DNA"/>
</dbReference>
<keyword evidence="3" id="KW-0677">Repeat</keyword>
<evidence type="ECO:0000256" key="3">
    <source>
        <dbReference type="ARBA" id="ARBA00022737"/>
    </source>
</evidence>
<keyword evidence="4 9" id="KW-0863">Zinc-finger</keyword>
<evidence type="ECO:0000259" key="11">
    <source>
        <dbReference type="PROSITE" id="PS50157"/>
    </source>
</evidence>
<feature type="compositionally biased region" description="Polar residues" evidence="10">
    <location>
        <begin position="61"/>
        <end position="80"/>
    </location>
</feature>
<dbReference type="PROSITE" id="PS00028">
    <property type="entry name" value="ZINC_FINGER_C2H2_1"/>
    <property type="match status" value="1"/>
</dbReference>
<dbReference type="SUPFAM" id="SSF57667">
    <property type="entry name" value="beta-beta-alpha zinc fingers"/>
    <property type="match status" value="2"/>
</dbReference>
<dbReference type="InterPro" id="IPR013087">
    <property type="entry name" value="Znf_C2H2_type"/>
</dbReference>
<protein>
    <recommendedName>
        <fullName evidence="11">C2H2-type domain-containing protein</fullName>
    </recommendedName>
</protein>
<dbReference type="Gene3D" id="3.30.160.60">
    <property type="entry name" value="Classic Zinc Finger"/>
    <property type="match status" value="5"/>
</dbReference>
<evidence type="ECO:0000256" key="2">
    <source>
        <dbReference type="ARBA" id="ARBA00022723"/>
    </source>
</evidence>
<comment type="subcellular location">
    <subcellularLocation>
        <location evidence="1">Nucleus</location>
    </subcellularLocation>
</comment>
<feature type="compositionally biased region" description="Acidic residues" evidence="10">
    <location>
        <begin position="81"/>
        <end position="90"/>
    </location>
</feature>
<dbReference type="AlphaFoldDB" id="A0A9N9MVE4"/>
<feature type="domain" description="C2H2-type" evidence="11">
    <location>
        <begin position="288"/>
        <end position="316"/>
    </location>
</feature>
<accession>A0A9N9MVE4</accession>
<name>A0A9N9MVE4_9CUCU</name>
<feature type="domain" description="C2H2-type" evidence="11">
    <location>
        <begin position="260"/>
        <end position="288"/>
    </location>
</feature>
<feature type="domain" description="C2H2-type" evidence="11">
    <location>
        <begin position="230"/>
        <end position="258"/>
    </location>
</feature>
<evidence type="ECO:0000256" key="7">
    <source>
        <dbReference type="ARBA" id="ARBA00023242"/>
    </source>
</evidence>
<dbReference type="PROSITE" id="PS50157">
    <property type="entry name" value="ZINC_FINGER_C2H2_2"/>
    <property type="match status" value="5"/>
</dbReference>
<feature type="domain" description="C2H2-type" evidence="11">
    <location>
        <begin position="385"/>
        <end position="413"/>
    </location>
</feature>
<dbReference type="GO" id="GO:0005634">
    <property type="term" value="C:nucleus"/>
    <property type="evidence" value="ECO:0007669"/>
    <property type="project" value="UniProtKB-SubCell"/>
</dbReference>
<keyword evidence="2" id="KW-0479">Metal-binding</keyword>
<organism evidence="12 13">
    <name type="scientific">Ceutorhynchus assimilis</name>
    <name type="common">cabbage seed weevil</name>
    <dbReference type="NCBI Taxonomy" id="467358"/>
    <lineage>
        <taxon>Eukaryota</taxon>
        <taxon>Metazoa</taxon>
        <taxon>Ecdysozoa</taxon>
        <taxon>Arthropoda</taxon>
        <taxon>Hexapoda</taxon>
        <taxon>Insecta</taxon>
        <taxon>Pterygota</taxon>
        <taxon>Neoptera</taxon>
        <taxon>Endopterygota</taxon>
        <taxon>Coleoptera</taxon>
        <taxon>Polyphaga</taxon>
        <taxon>Cucujiformia</taxon>
        <taxon>Curculionidae</taxon>
        <taxon>Ceutorhynchinae</taxon>
        <taxon>Ceutorhynchus</taxon>
    </lineage>
</organism>
<evidence type="ECO:0000256" key="5">
    <source>
        <dbReference type="ARBA" id="ARBA00022833"/>
    </source>
</evidence>
<evidence type="ECO:0000256" key="8">
    <source>
        <dbReference type="ARBA" id="ARBA00037948"/>
    </source>
</evidence>
<comment type="similarity">
    <text evidence="8">Belongs to the snail C2H2-type zinc-finger protein family.</text>
</comment>
<feature type="region of interest" description="Disordered" evidence="10">
    <location>
        <begin position="1"/>
        <end position="104"/>
    </location>
</feature>
<keyword evidence="7" id="KW-0539">Nucleus</keyword>
<evidence type="ECO:0000256" key="4">
    <source>
        <dbReference type="ARBA" id="ARBA00022771"/>
    </source>
</evidence>
<dbReference type="GO" id="GO:0008270">
    <property type="term" value="F:zinc ion binding"/>
    <property type="evidence" value="ECO:0007669"/>
    <property type="project" value="UniProtKB-KW"/>
</dbReference>
<dbReference type="GO" id="GO:0000981">
    <property type="term" value="F:DNA-binding transcription factor activity, RNA polymerase II-specific"/>
    <property type="evidence" value="ECO:0007669"/>
    <property type="project" value="TreeGrafter"/>
</dbReference>
<evidence type="ECO:0000256" key="10">
    <source>
        <dbReference type="SAM" id="MobiDB-lite"/>
    </source>
</evidence>
<keyword evidence="6" id="KW-0238">DNA-binding</keyword>
<evidence type="ECO:0000313" key="12">
    <source>
        <dbReference type="EMBL" id="CAG9770752.1"/>
    </source>
</evidence>
<sequence>MKSTAKNPKKQSRKVKETKLKVQRKNATSKKSLPKKETQKKLDNWLNKSSPQVIEAKVTRSAKNAQTQTQKQLRTNLPTSDENDENEDQNSTEKSKHRRNGSSLTYIRLSKKEYKCTKCSFIQSSSGAVKPHYDKEHGTKIYQCNLCPFQTKQQYYYSSHLKIHTRPDQKCPYCKKLIKSQCYKMHLKTHERNDESEYKCDFCNYKSYNRSNVKRHSLMIHKNRDELPTFSCDSCKYTTVLPERLNQHKKNVHSTEGIWRSCNQCDYKTRVKAHIQRHMNDVHTEKKFQCAQCSKLFSNKDNLRYHIVRRHTDANQREFFYCEMCPKEKQYKTPEKGNLIRHILTHRTLDEIEVFACHKCPYLGKSKSALKIHFVNSHMPEMHEFKCQICGYSTNTKSRFNCHMRDVHGKPKARHKKQDFANGSKEIDDSDVVIMDVDNDVIIDIS</sequence>
<dbReference type="SMART" id="SM00355">
    <property type="entry name" value="ZnF_C2H2"/>
    <property type="match status" value="10"/>
</dbReference>
<dbReference type="Pfam" id="PF00096">
    <property type="entry name" value="zf-C2H2"/>
    <property type="match status" value="1"/>
</dbReference>
<evidence type="ECO:0000256" key="9">
    <source>
        <dbReference type="PROSITE-ProRule" id="PRU00042"/>
    </source>
</evidence>
<gene>
    <name evidence="12" type="ORF">CEUTPL_LOCUS11198</name>
</gene>
<evidence type="ECO:0000256" key="1">
    <source>
        <dbReference type="ARBA" id="ARBA00004123"/>
    </source>
</evidence>
<reference evidence="12" key="1">
    <citation type="submission" date="2022-01" db="EMBL/GenBank/DDBJ databases">
        <authorList>
            <person name="King R."/>
        </authorList>
    </citation>
    <scope>NUCLEOTIDE SEQUENCE</scope>
</reference>
<keyword evidence="5" id="KW-0862">Zinc</keyword>
<evidence type="ECO:0000313" key="13">
    <source>
        <dbReference type="Proteomes" id="UP001152799"/>
    </source>
</evidence>
<dbReference type="PANTHER" id="PTHR24388">
    <property type="entry name" value="ZINC FINGER PROTEIN"/>
    <property type="match status" value="1"/>
</dbReference>
<dbReference type="InterPro" id="IPR036236">
    <property type="entry name" value="Znf_C2H2_sf"/>
</dbReference>
<keyword evidence="13" id="KW-1185">Reference proteome</keyword>